<dbReference type="Gene3D" id="2.180.10.10">
    <property type="entry name" value="RHS repeat-associated core"/>
    <property type="match status" value="3"/>
</dbReference>
<reference evidence="8 9" key="1">
    <citation type="submission" date="2020-07" db="EMBL/GenBank/DDBJ databases">
        <authorList>
            <person name="Feng X."/>
        </authorList>
    </citation>
    <scope>NUCLEOTIDE SEQUENCE [LARGE SCALE GENOMIC DNA]</scope>
    <source>
        <strain evidence="8 9">JCM14086</strain>
    </source>
</reference>
<dbReference type="InterPro" id="IPR059100">
    <property type="entry name" value="TSP3_bac"/>
</dbReference>
<evidence type="ECO:0000256" key="5">
    <source>
        <dbReference type="ARBA" id="ARBA00022837"/>
    </source>
</evidence>
<evidence type="ECO:0000259" key="7">
    <source>
        <dbReference type="Pfam" id="PF25023"/>
    </source>
</evidence>
<comment type="subcellular location">
    <subcellularLocation>
        <location evidence="1">Secreted</location>
    </subcellularLocation>
</comment>
<dbReference type="Pfam" id="PF25023">
    <property type="entry name" value="TEN_YD-shell"/>
    <property type="match status" value="1"/>
</dbReference>
<evidence type="ECO:0000256" key="1">
    <source>
        <dbReference type="ARBA" id="ARBA00004613"/>
    </source>
</evidence>
<feature type="compositionally biased region" description="Polar residues" evidence="6">
    <location>
        <begin position="3143"/>
        <end position="3159"/>
    </location>
</feature>
<keyword evidence="3" id="KW-0732">Signal</keyword>
<feature type="region of interest" description="Disordered" evidence="6">
    <location>
        <begin position="2637"/>
        <end position="2658"/>
    </location>
</feature>
<dbReference type="PROSITE" id="PS00018">
    <property type="entry name" value="EF_HAND_1"/>
    <property type="match status" value="1"/>
</dbReference>
<feature type="compositionally biased region" description="Acidic residues" evidence="6">
    <location>
        <begin position="1500"/>
        <end position="1511"/>
    </location>
</feature>
<dbReference type="InterPro" id="IPR028974">
    <property type="entry name" value="TSP_type-3_rpt"/>
</dbReference>
<keyword evidence="5" id="KW-0106">Calcium</keyword>
<dbReference type="EMBL" id="JACHVA010000118">
    <property type="protein sequence ID" value="MBC2603082.1"/>
    <property type="molecule type" value="Genomic_DNA"/>
</dbReference>
<dbReference type="Gene3D" id="4.10.1080.10">
    <property type="entry name" value="TSP type-3 repeat"/>
    <property type="match status" value="1"/>
</dbReference>
<keyword evidence="4" id="KW-0677">Repeat</keyword>
<dbReference type="InterPro" id="IPR031325">
    <property type="entry name" value="RHS_repeat"/>
</dbReference>
<dbReference type="InterPro" id="IPR022385">
    <property type="entry name" value="Rhs_assc_core"/>
</dbReference>
<dbReference type="InterPro" id="IPR056823">
    <property type="entry name" value="TEN-like_YD-shell"/>
</dbReference>
<dbReference type="NCBIfam" id="TIGR03696">
    <property type="entry name" value="Rhs_assc_core"/>
    <property type="match status" value="1"/>
</dbReference>
<dbReference type="Pfam" id="PF18884">
    <property type="entry name" value="TSP3_bac"/>
    <property type="match status" value="8"/>
</dbReference>
<feature type="region of interest" description="Disordered" evidence="6">
    <location>
        <begin position="3139"/>
        <end position="3168"/>
    </location>
</feature>
<evidence type="ECO:0000256" key="3">
    <source>
        <dbReference type="ARBA" id="ARBA00022729"/>
    </source>
</evidence>
<sequence length="3476" mass="382195">MKVSTVENILRLGGAFFCFAVLSSIPSYAQVSLPYEVDFEEVEGYFVDDLPLPFIVTGTASVTTLDSFSGSQSVLLLPGQTGAVLDLSFNGAAVSSIQFVDFFLKPVFTPTASLPAFANPGSVAMTAVVGESDGVVGEVWAANGAGLGDAEWLETGWDVSATEGTADQWIRFTYRLDYAAGLWDLYLNNSLVLADLTFLDLSATSLSSFQLRGDLDKDIFFDYFYAGGVNPLFEDEDQDGIDDDYESSHGLSTSIDDRDDDPDFDALSNIEEYLNGLSAGSSDTDGDGIPDGIEIAEGTDPLVADRDGLASLPFSENFESDVIGFVPFTSFNTPLGGASLLVTDQEVAPEGLKSLQIENFDDADGVVQYFAGSGESVIWLDFNGRLGWFPDGEVPEISKGSAGVFYQREDGRFLALDGQGDGGGVYHSVGSEADPDSWRRITVRLDYGSQSWSLWVDDVRVASEYGFAWNSPYLSRFKATGVAGSEIGIDAVSISTEEPLGLDDDGDGMDSMWERQFGLDPDDPSDADLDSDGDHWIAVEEYRLELDPNSPEASVLPYFDGFERYPNGTNLDGQNQWVLPLGTGTAVPGRQEAFEGAQSLGLAGSAEGTVVAENHFMAPFENIVTVRMVLKPQGISGNGPEITSDTTSAFFFNQDGILTYYDGSTENWTPSTHGAIDFEKWQKVSMEMDYSGETYSIWLNEAVLVEDVAFASPAAEFKKLRLIETSEENSWIDGIAIFPSAERDFDGMGDSWEILHFGDLSQNGEDDYDGDSLSNRLEYEYGTDPTSTSDSEPDGMPDEWEIFHGLNVGVDDGDLDKDGDGLSNLLEFQNGTNPTDIDSDNDGLSDGREIEVGTQTLIMDSDGDGLFDGSEVDLFGTNPLLKDSDSDGFNDRMELVVYNTDPNNPGSRPLASGPITSPVNVDPPAGTSYDVYYGVKPGGGYRFGRLIEVSIPRKPVGRGWAVSESEFVPDYSVASQELYYSALGSSAPHDEVFIFTTQEFPFWPVGKGWVTGTNTIHADLSIPSRDIYSSPLDSPTELIFSNSPSGGERVGKGWITGVNRMEPDYFVPSQTIYYGPAYVGATTYTYRTESLIPNHQVDAGRGWVVSDDKISPDYSVSWYTVYDGKLSLFSPHNAVSTLYRSGGANGQVEGAGWITSPFTFDQSDVFSDNPSAIWAYQNGFDFYNDKVVNTAKGRNGDFDNDGFSNGEEYQAGTDPRDPNSSPVHGSGDLNEYLDSDDDGLIDLLEISIGTDPYYFDTDGDLLPDGFEHYSAHLDPLVPENNIHLDFDGDGLSDFEESNYGTNPDLWDTDGDGVSDGIEMGLGSNPRDYSEKPFVPSDFYGPDLDDANAEPIGDLGGGYGASPSRYSIEGEIGDHSGSHSERWRLQIGEFHATSDGFGIVSDYDLNLRSDRYYEVSLHHEGTNADEPDYDYTATVDPTGFVLVDMDGLLGTVDDSFGWSQSKAYLVPIGGIGYSESYSGGDAVGPRYRKVALNGRPLSDEKPEEEDESDSAEEETYVDAFDLSLHHDTSLVYVPVGASDFVLQVNASSRETSWSNRSGLRPHEQLTLPFGVGWNSNLCAYVEVVEVLGDNTDDPTTVNVIDENGRSQRFGTPDMETFFPWPSSRVDRKTYLNQLKISEDGEEFTLIKKFGTEVRYLKSDAWFMYTTDRVGGSYKVRRHTYWRLDVAKDRYENQIKYDYGTSGVSLIPERIRILDRTDSSGDFQDIHINRSEDARRVESIADPRGNVISFDYTLTNSISGSTSDPVDSDSLSYEYPTLDEVHFPDGTSRSYTYEVASDREYTDSRTTWHYHANLKTVTDKNANTYTFNYDFDRTKEYYSGGGGITGILIPRTAMPADIYDAAAAILNSGPTQGGSGSGSYKKQYGLPRHVSSVVLPGGIGTSTFSKTEDTLVKFGREFEATSGTVVTDVLDNETTYAFEGVHGEVVDDDSVGSAVSLEWMVYYTEMTITHPDELGTESFVFDLPSGLSLRSMTDFSGNTTTWDYEDALDPEHIVPVLESEPTFMTTWADPTRKTDALGRVETYQYGNYRVMSQVVDVFGTTTEWTVDSLGRRIDKTVTGRQSNPLLRESYTYDNPAFPGFMTFQATEAFANRSGKAWEEDLVTQFVPDEYGRVLLKIVDPGGLDLSTEYTYDQNNNRESVEDSRSYTTNFYYDSLNRLIRTDFPAAGTSNGIQVTSVRRLYDPRGNLVCEVDEEGRYTFHEYDELSRRVKTIRDMDDSGLPTLPSISEPQILEIGNRGTATAQDLVTEFTYNQVNSLTSTKDPRDVITRHFYDAIQRVRHTYSNFSLGDADEDGVESGSSVYSDADKTHTEYLYQTERNPGVSAFDSEGFKPTQIIQHDAVQGISGTWTLTSDFFYDADYREVENRIEYEPGQFAETTTEYGNILNGKEALVITITDPIGKVSKSFRDGLGRVVESRDAVGSADQIVTETLYSSTGLVWRTIDPRGARTESDYDAAGRPVKVWQPDPDTGLVSAATSPMTETIYDDAGNVHQSINPRGKVWIYNHDARNRKISETAPAFLDKDGLSKNPVTVFSYDGVGNVILKQDPLGLVTTTDYDHANRPYLATTSAVPVFNSDTGTVSSEVLQTETEYDGNGNPVRVTDSNGSRTVNFYDALNRMTASATNPDDGDPSTTEGAPSPGDIVVSYLYDDAGNRILVEDGEGALTAFRYDGMGRNTRTIWDFGSELQRTKTVNFDEVVMTSRTDEKGQVTNYFYDDLHRLEDVSNVGRSVDNRHYEYDNNGNILSISYPYDPATHREVVNEFDFLNRVTEETSAGVTHGYKYDKAGNTLEVTYGLTSRQIISTYDDLNRLKTMTEGGRATEYFYDEDGNVTRKELANGVTVESVYDLLGRKKTSTKTAPGATDPFSSYTYAHDGVGNLCEIQEAYPGGQLTYREVRNAYDHTYRLDTETILSGGITTLTDYDYDDANNRIRKGLTEGSDPEEVTTYEYGDGSAVSGGNSNQLVRTILPDQSEVTYTYDANGNRRTRTEGGNIDTYHYDYENRLLSLVYQTGDSDTGTYNYEYDHRTRRVVRDESAITGRELHIVSFSHGLSVQEHIDVVSATPDVEYIRGSDYGGGIGGLLYSLRSGTPSFKHYNSRGDVVAATDASGSLTYQAAYEAFGKHGDTPTSEEWGTNPDPQQANTKDEDPTGLLNEGFRYRDLDTGTFITRDPLGFIDGPNVYTYVVQNPWTFFDPLGLSVQHRYDDEGNLVGHDVNGHYYSRKETEDGVEYQHDDGTVFHSAKDVLDDSARRVEDKKWNGVPAEYRDIVSSSTGMARFRPDEVNDITGEMSGVRDNFTGSPFQMNDMSPFLYHSTGIAFTVETGLSPLIVAPAPMASGDITVYVGMFGKDGLNIVVTGGGNLGMPGVVGDKNDAHFGAYSGAGLDGPFISNSRSVGEFKTINNISSGNVGYGAFSGSFEFGRSDDGSIRSVSGGIFMPSVWAAGANIHNYTSEEVYSTGD</sequence>
<dbReference type="GO" id="GO:0005509">
    <property type="term" value="F:calcium ion binding"/>
    <property type="evidence" value="ECO:0007669"/>
    <property type="project" value="InterPro"/>
</dbReference>
<dbReference type="PANTHER" id="PTHR32305">
    <property type="match status" value="1"/>
</dbReference>
<gene>
    <name evidence="8" type="ORF">H5P30_14965</name>
</gene>
<dbReference type="PANTHER" id="PTHR32305:SF15">
    <property type="entry name" value="PROTEIN RHSA-RELATED"/>
    <property type="match status" value="1"/>
</dbReference>
<evidence type="ECO:0000256" key="2">
    <source>
        <dbReference type="ARBA" id="ARBA00022525"/>
    </source>
</evidence>
<evidence type="ECO:0000313" key="8">
    <source>
        <dbReference type="EMBL" id="MBC2603082.1"/>
    </source>
</evidence>
<dbReference type="Proteomes" id="UP000525652">
    <property type="component" value="Unassembled WGS sequence"/>
</dbReference>
<name>A0A7X1E6X0_9BACT</name>
<evidence type="ECO:0000256" key="6">
    <source>
        <dbReference type="SAM" id="MobiDB-lite"/>
    </source>
</evidence>
<feature type="region of interest" description="Disordered" evidence="6">
    <location>
        <begin position="236"/>
        <end position="262"/>
    </location>
</feature>
<dbReference type="InterPro" id="IPR050708">
    <property type="entry name" value="T6SS_VgrG/RHS"/>
</dbReference>
<feature type="region of interest" description="Disordered" evidence="6">
    <location>
        <begin position="1194"/>
        <end position="1232"/>
    </location>
</feature>
<comment type="caution">
    <text evidence="8">The sequence shown here is derived from an EMBL/GenBank/DDBJ whole genome shotgun (WGS) entry which is preliminary data.</text>
</comment>
<dbReference type="NCBIfam" id="TIGR01643">
    <property type="entry name" value="YD_repeat_2x"/>
    <property type="match status" value="1"/>
</dbReference>
<keyword evidence="2" id="KW-0964">Secreted</keyword>
<evidence type="ECO:0000256" key="4">
    <source>
        <dbReference type="ARBA" id="ARBA00022737"/>
    </source>
</evidence>
<dbReference type="RefSeq" id="WP_185693724.1">
    <property type="nucleotide sequence ID" value="NZ_JACHVA010000118.1"/>
</dbReference>
<protein>
    <submittedName>
        <fullName evidence="8">RHS repeat protein</fullName>
    </submittedName>
</protein>
<proteinExistence type="predicted"/>
<feature type="compositionally biased region" description="Polar residues" evidence="6">
    <location>
        <begin position="2637"/>
        <end position="2653"/>
    </location>
</feature>
<feature type="region of interest" description="Disordered" evidence="6">
    <location>
        <begin position="1492"/>
        <end position="1511"/>
    </location>
</feature>
<accession>A0A7X1E6X0</accession>
<dbReference type="InterPro" id="IPR006530">
    <property type="entry name" value="YD"/>
</dbReference>
<dbReference type="Pfam" id="PF05593">
    <property type="entry name" value="RHS_repeat"/>
    <property type="match status" value="1"/>
</dbReference>
<feature type="domain" description="Teneurin-like YD-shell" evidence="7">
    <location>
        <begin position="2662"/>
        <end position="2853"/>
    </location>
</feature>
<feature type="compositionally biased region" description="Acidic residues" evidence="6">
    <location>
        <begin position="236"/>
        <end position="245"/>
    </location>
</feature>
<keyword evidence="9" id="KW-1185">Reference proteome</keyword>
<evidence type="ECO:0000313" key="9">
    <source>
        <dbReference type="Proteomes" id="UP000525652"/>
    </source>
</evidence>
<dbReference type="InterPro" id="IPR018247">
    <property type="entry name" value="EF_Hand_1_Ca_BS"/>
</dbReference>
<organism evidence="8 9">
    <name type="scientific">Puniceicoccus vermicola</name>
    <dbReference type="NCBI Taxonomy" id="388746"/>
    <lineage>
        <taxon>Bacteria</taxon>
        <taxon>Pseudomonadati</taxon>
        <taxon>Verrucomicrobiota</taxon>
        <taxon>Opitutia</taxon>
        <taxon>Puniceicoccales</taxon>
        <taxon>Puniceicoccaceae</taxon>
        <taxon>Puniceicoccus</taxon>
    </lineage>
</organism>